<evidence type="ECO:0000256" key="3">
    <source>
        <dbReference type="ARBA" id="ARBA00023157"/>
    </source>
</evidence>
<evidence type="ECO:0000256" key="2">
    <source>
        <dbReference type="ARBA" id="ARBA00023002"/>
    </source>
</evidence>
<dbReference type="Pfam" id="PF01323">
    <property type="entry name" value="DSBA"/>
    <property type="match status" value="1"/>
</dbReference>
<feature type="domain" description="Thioredoxin" evidence="5">
    <location>
        <begin position="25"/>
        <end position="204"/>
    </location>
</feature>
<dbReference type="PANTHER" id="PTHR13887">
    <property type="entry name" value="GLUTATHIONE S-TRANSFERASE KAPPA"/>
    <property type="match status" value="1"/>
</dbReference>
<keyword evidence="2" id="KW-0560">Oxidoreductase</keyword>
<evidence type="ECO:0000313" key="7">
    <source>
        <dbReference type="Proteomes" id="UP001198571"/>
    </source>
</evidence>
<sequence length="207" mass="22590">MSKRQLLHLGLASAGLMTLGSRAGFGHDNPMPPELREAIERQAFAPVLGNAKGDITLTEFFDYNCPHCRTTMPVMKKLIAADRKLRVVFREWPIFGEGSAFASQASLAALNQGKYWPLHEALMKIKSKVGEAEVMAVVRRLDLDEARLKRDMESEAVLGHIDHSMQLGDHLGLAGTPTFIAGHEGLFGGQDLAALSSLVATAREDLL</sequence>
<keyword evidence="7" id="KW-1185">Reference proteome</keyword>
<dbReference type="PROSITE" id="PS51352">
    <property type="entry name" value="THIOREDOXIN_2"/>
    <property type="match status" value="1"/>
</dbReference>
<name>A0ABS8CPE0_9RHOB</name>
<dbReference type="PANTHER" id="PTHR13887:SF14">
    <property type="entry name" value="DISULFIDE BOND FORMATION PROTEIN D"/>
    <property type="match status" value="1"/>
</dbReference>
<dbReference type="Proteomes" id="UP001198571">
    <property type="component" value="Unassembled WGS sequence"/>
</dbReference>
<evidence type="ECO:0000256" key="4">
    <source>
        <dbReference type="ARBA" id="ARBA00023284"/>
    </source>
</evidence>
<organism evidence="6 7">
    <name type="scientific">Pseudogemmobacter faecipullorum</name>
    <dbReference type="NCBI Taxonomy" id="2755041"/>
    <lineage>
        <taxon>Bacteria</taxon>
        <taxon>Pseudomonadati</taxon>
        <taxon>Pseudomonadota</taxon>
        <taxon>Alphaproteobacteria</taxon>
        <taxon>Rhodobacterales</taxon>
        <taxon>Paracoccaceae</taxon>
        <taxon>Pseudogemmobacter</taxon>
    </lineage>
</organism>
<dbReference type="CDD" id="cd03023">
    <property type="entry name" value="DsbA_Com1_like"/>
    <property type="match status" value="1"/>
</dbReference>
<evidence type="ECO:0000259" key="5">
    <source>
        <dbReference type="PROSITE" id="PS51352"/>
    </source>
</evidence>
<dbReference type="Gene3D" id="3.40.30.10">
    <property type="entry name" value="Glutaredoxin"/>
    <property type="match status" value="1"/>
</dbReference>
<proteinExistence type="predicted"/>
<reference evidence="6 7" key="1">
    <citation type="submission" date="2020-07" db="EMBL/GenBank/DDBJ databases">
        <title>Pseudogemmobacter sp. nov., isolated from poultry manure in Taiwan.</title>
        <authorList>
            <person name="Lin S.-Y."/>
            <person name="Tang Y.-S."/>
            <person name="Young C.-C."/>
        </authorList>
    </citation>
    <scope>NUCLEOTIDE SEQUENCE [LARGE SCALE GENOMIC DNA]</scope>
    <source>
        <strain evidence="6 7">CC-YST710</strain>
    </source>
</reference>
<gene>
    <name evidence="6" type="ORF">H0485_11870</name>
</gene>
<dbReference type="PROSITE" id="PS00194">
    <property type="entry name" value="THIOREDOXIN_1"/>
    <property type="match status" value="1"/>
</dbReference>
<dbReference type="EMBL" id="JACDXX010000010">
    <property type="protein sequence ID" value="MCB5410690.1"/>
    <property type="molecule type" value="Genomic_DNA"/>
</dbReference>
<accession>A0ABS8CPE0</accession>
<keyword evidence="1" id="KW-0732">Signal</keyword>
<evidence type="ECO:0000313" key="6">
    <source>
        <dbReference type="EMBL" id="MCB5410690.1"/>
    </source>
</evidence>
<dbReference type="InterPro" id="IPR013766">
    <property type="entry name" value="Thioredoxin_domain"/>
</dbReference>
<dbReference type="InterPro" id="IPR036249">
    <property type="entry name" value="Thioredoxin-like_sf"/>
</dbReference>
<evidence type="ECO:0000256" key="1">
    <source>
        <dbReference type="ARBA" id="ARBA00022729"/>
    </source>
</evidence>
<dbReference type="InterPro" id="IPR001853">
    <property type="entry name" value="DSBA-like_thioredoxin_dom"/>
</dbReference>
<keyword evidence="4" id="KW-0676">Redox-active center</keyword>
<protein>
    <submittedName>
        <fullName evidence="6">DsbA family protein</fullName>
    </submittedName>
</protein>
<dbReference type="SUPFAM" id="SSF52833">
    <property type="entry name" value="Thioredoxin-like"/>
    <property type="match status" value="1"/>
</dbReference>
<dbReference type="InterPro" id="IPR017937">
    <property type="entry name" value="Thioredoxin_CS"/>
</dbReference>
<keyword evidence="3" id="KW-1015">Disulfide bond</keyword>
<comment type="caution">
    <text evidence="6">The sequence shown here is derived from an EMBL/GenBank/DDBJ whole genome shotgun (WGS) entry which is preliminary data.</text>
</comment>